<comment type="caution">
    <text evidence="1">The sequence shown here is derived from an EMBL/GenBank/DDBJ whole genome shotgun (WGS) entry which is preliminary data.</text>
</comment>
<evidence type="ECO:0000313" key="2">
    <source>
        <dbReference type="Proteomes" id="UP001216709"/>
    </source>
</evidence>
<accession>A0AAW6K4E8</accession>
<reference evidence="1" key="1">
    <citation type="submission" date="2022-12" db="EMBL/GenBank/DDBJ databases">
        <title>Draft Genome Sequences of Bacillus licheniformis and Bacillus paralicheniformis strains isolated from Irish skim milk powders.</title>
        <authorList>
            <person name="Lourenco A."/>
            <person name="Li F."/>
            <person name="Geraldine D."/>
            <person name="Tobin J.T."/>
            <person name="Butler F."/>
            <person name="Jordan K."/>
            <person name="Obrien T."/>
        </authorList>
    </citation>
    <scope>NUCLEOTIDE SEQUENCE</scope>
    <source>
        <strain evidence="1">3370</strain>
    </source>
</reference>
<dbReference type="Proteomes" id="UP001216709">
    <property type="component" value="Unassembled WGS sequence"/>
</dbReference>
<name>A0AAW6K4E8_9BACI</name>
<organism evidence="1 2">
    <name type="scientific">Bacillus paralicheniformis</name>
    <dbReference type="NCBI Taxonomy" id="1648923"/>
    <lineage>
        <taxon>Bacteria</taxon>
        <taxon>Bacillati</taxon>
        <taxon>Bacillota</taxon>
        <taxon>Bacilli</taxon>
        <taxon>Bacillales</taxon>
        <taxon>Bacillaceae</taxon>
        <taxon>Bacillus</taxon>
    </lineage>
</organism>
<gene>
    <name evidence="1" type="ORF">PVN32_00800</name>
</gene>
<dbReference type="RefSeq" id="WP_206761257.1">
    <property type="nucleotide sequence ID" value="NZ_CABJBE010000002.1"/>
</dbReference>
<evidence type="ECO:0000313" key="1">
    <source>
        <dbReference type="EMBL" id="MDE1450704.1"/>
    </source>
</evidence>
<proteinExistence type="predicted"/>
<dbReference type="EMBL" id="JARAFO010000001">
    <property type="protein sequence ID" value="MDE1450704.1"/>
    <property type="molecule type" value="Genomic_DNA"/>
</dbReference>
<dbReference type="AlphaFoldDB" id="A0AAW6K4E8"/>
<protein>
    <submittedName>
        <fullName evidence="1">Uncharacterized protein</fullName>
    </submittedName>
</protein>
<sequence>MEKKQGDFKFKRRWSCFNNVNNVQPDTPFVNKNQENEEKECGRVFCPLLKNSEENQEEQRLVKFYYFAFLLKILHGKHLLPVEKMVVFNRNHQSAGALGRRRCLMLPFLYAFVMTNDEKNDD</sequence>